<feature type="transmembrane region" description="Helical" evidence="7">
    <location>
        <begin position="157"/>
        <end position="177"/>
    </location>
</feature>
<dbReference type="InterPro" id="IPR050586">
    <property type="entry name" value="CPA3_Na-H_Antiporter_D"/>
</dbReference>
<reference evidence="10" key="1">
    <citation type="submission" date="2018-01" db="EMBL/GenBank/DDBJ databases">
        <authorList>
            <person name="Kerou L M."/>
        </authorList>
    </citation>
    <scope>NUCLEOTIDE SEQUENCE [LARGE SCALE GENOMIC DNA]</scope>
    <source>
        <strain evidence="10">SCU2</strain>
    </source>
</reference>
<feature type="transmembrane region" description="Helical" evidence="7">
    <location>
        <begin position="263"/>
        <end position="283"/>
    </location>
</feature>
<dbReference type="GO" id="GO:0005886">
    <property type="term" value="C:plasma membrane"/>
    <property type="evidence" value="ECO:0007669"/>
    <property type="project" value="UniProtKB-SubCell"/>
</dbReference>
<keyword evidence="9" id="KW-0560">Oxidoreductase</keyword>
<feature type="transmembrane region" description="Helical" evidence="7">
    <location>
        <begin position="433"/>
        <end position="455"/>
    </location>
</feature>
<accession>A0A2K5APB4</accession>
<feature type="transmembrane region" description="Helical" evidence="7">
    <location>
        <begin position="68"/>
        <end position="91"/>
    </location>
</feature>
<proteinExistence type="inferred from homology"/>
<keyword evidence="10" id="KW-1185">Reference proteome</keyword>
<evidence type="ECO:0000256" key="1">
    <source>
        <dbReference type="ARBA" id="ARBA00004651"/>
    </source>
</evidence>
<feature type="transmembrane region" description="Helical" evidence="7">
    <location>
        <begin position="390"/>
        <end position="413"/>
    </location>
</feature>
<keyword evidence="3" id="KW-1003">Cell membrane</keyword>
<comment type="similarity">
    <text evidence="2">Belongs to the complex I subunit 4 family.</text>
</comment>
<protein>
    <submittedName>
        <fullName evidence="9">Proton-translocating NADH-quinone oxidoreductase, chain M</fullName>
        <ecNumber evidence="9">1.6.5.11</ecNumber>
    </submittedName>
</protein>
<dbReference type="GO" id="GO:0016491">
    <property type="term" value="F:oxidoreductase activity"/>
    <property type="evidence" value="ECO:0007669"/>
    <property type="project" value="UniProtKB-KW"/>
</dbReference>
<evidence type="ECO:0000313" key="9">
    <source>
        <dbReference type="EMBL" id="SPC33470.1"/>
    </source>
</evidence>
<dbReference type="EMBL" id="LT981265">
    <property type="protein sequence ID" value="SPC33470.1"/>
    <property type="molecule type" value="Genomic_DNA"/>
</dbReference>
<feature type="transmembrane region" description="Helical" evidence="7">
    <location>
        <begin position="227"/>
        <end position="251"/>
    </location>
</feature>
<feature type="transmembrane region" description="Helical" evidence="7">
    <location>
        <begin position="29"/>
        <end position="48"/>
    </location>
</feature>
<organism evidence="9 10">
    <name type="scientific">Candidatus Nitrosocaldus cavascurensis</name>
    <dbReference type="NCBI Taxonomy" id="2058097"/>
    <lineage>
        <taxon>Archaea</taxon>
        <taxon>Nitrososphaerota</taxon>
        <taxon>Nitrososphaeria</taxon>
        <taxon>Candidatus Nitrosocaldales</taxon>
        <taxon>Candidatus Nitrosocaldaceae</taxon>
        <taxon>Candidatus Nitrosocaldus</taxon>
    </lineage>
</organism>
<dbReference type="Proteomes" id="UP000236248">
    <property type="component" value="Chromosome NCAV"/>
</dbReference>
<dbReference type="EC" id="1.6.5.11" evidence="9"/>
<keyword evidence="4 7" id="KW-0812">Transmembrane</keyword>
<feature type="transmembrane region" description="Helical" evidence="7">
    <location>
        <begin position="476"/>
        <end position="495"/>
    </location>
</feature>
<evidence type="ECO:0000256" key="3">
    <source>
        <dbReference type="ARBA" id="ARBA00022475"/>
    </source>
</evidence>
<evidence type="ECO:0000256" key="2">
    <source>
        <dbReference type="ARBA" id="ARBA00009025"/>
    </source>
</evidence>
<feature type="transmembrane region" description="Helical" evidence="7">
    <location>
        <begin position="184"/>
        <end position="207"/>
    </location>
</feature>
<dbReference type="Pfam" id="PF00361">
    <property type="entry name" value="Proton_antipo_M"/>
    <property type="match status" value="1"/>
</dbReference>
<dbReference type="PRINTS" id="PR01437">
    <property type="entry name" value="NUOXDRDTASE4"/>
</dbReference>
<dbReference type="GO" id="GO:0008137">
    <property type="term" value="F:NADH dehydrogenase (ubiquinone) activity"/>
    <property type="evidence" value="ECO:0007669"/>
    <property type="project" value="InterPro"/>
</dbReference>
<name>A0A2K5APB4_9ARCH</name>
<keyword evidence="5 7" id="KW-1133">Transmembrane helix</keyword>
<feature type="transmembrane region" description="Helical" evidence="7">
    <location>
        <begin position="6"/>
        <end position="22"/>
    </location>
</feature>
<dbReference type="InterPro" id="IPR001750">
    <property type="entry name" value="ND/Mrp_TM"/>
</dbReference>
<dbReference type="AlphaFoldDB" id="A0A2K5APB4"/>
<evidence type="ECO:0000256" key="5">
    <source>
        <dbReference type="ARBA" id="ARBA00022989"/>
    </source>
</evidence>
<feature type="transmembrane region" description="Helical" evidence="7">
    <location>
        <begin position="133"/>
        <end position="151"/>
    </location>
</feature>
<comment type="subcellular location">
    <subcellularLocation>
        <location evidence="1">Cell membrane</location>
        <topology evidence="1">Multi-pass membrane protein</topology>
    </subcellularLocation>
</comment>
<evidence type="ECO:0000256" key="7">
    <source>
        <dbReference type="SAM" id="Phobius"/>
    </source>
</evidence>
<gene>
    <name evidence="9" type="ORF">NCAV_0273</name>
</gene>
<dbReference type="PANTHER" id="PTHR42703">
    <property type="entry name" value="NADH DEHYDROGENASE"/>
    <property type="match status" value="1"/>
</dbReference>
<feature type="transmembrane region" description="Helical" evidence="7">
    <location>
        <begin position="295"/>
        <end position="313"/>
    </location>
</feature>
<dbReference type="PANTHER" id="PTHR42703:SF1">
    <property type="entry name" value="NA(+)_H(+) ANTIPORTER SUBUNIT D1"/>
    <property type="match status" value="1"/>
</dbReference>
<dbReference type="NCBIfam" id="TIGR01972">
    <property type="entry name" value="NDH_I_M"/>
    <property type="match status" value="1"/>
</dbReference>
<dbReference type="RefSeq" id="WP_103287713.1">
    <property type="nucleotide sequence ID" value="NZ_LT981265.1"/>
</dbReference>
<evidence type="ECO:0000259" key="8">
    <source>
        <dbReference type="Pfam" id="PF00361"/>
    </source>
</evidence>
<feature type="domain" description="NADH:quinone oxidoreductase/Mrp antiporter transmembrane" evidence="8">
    <location>
        <begin position="151"/>
        <end position="425"/>
    </location>
</feature>
<dbReference type="KEGG" id="ncv:NCAV_0273"/>
<dbReference type="GeneID" id="41594374"/>
<sequence>MYYLLQAVFIPLLLSPLAYYIGRRYGVNASTWFTFAIMLYSTLMLLLASMQGRYEEHYPWSQLGEFGLLLDGLSIPFALIIYILSTVLVLYSKPYMVHKIVEQYEHEHANAGGAPVRAVVEVPVEYINTNMGIYYALYLAFAMGMLGTVLATNLVQFYIFFELMLVPSFFLVALYGYGARKRIALMYLFWTHVGAVVLLIGLIAMGLSSNSFDISSIDEAMIDKGLLPFIAGAIVIGLVVKLAIFPVHIWLPYAHAEAPTPISALLSPAMIGIGGYALARLVMQLLPSTYADISIWLNLGGLVTMIYGGAMALMQDDVKRVLAYSSISQMGYFLFGISSLSVIGSTGAVMLYVSHGTGKALLFMMAGMLIMQAGTRSLARLGGLAGRMPITAVTAMIGGLAIMGIPPTNGFMAEWMLFLGVLESAVSVEHGSLVRVVAFALAMAATVLTAAYILWMYKRIFYGSREGMEHVREGSMYMTAPMMFLAVLTIVIGIYPDMFTSIIVPFMKALFGGGL</sequence>
<keyword evidence="6 7" id="KW-0472">Membrane</keyword>
<evidence type="ECO:0000256" key="4">
    <source>
        <dbReference type="ARBA" id="ARBA00022692"/>
    </source>
</evidence>
<evidence type="ECO:0000256" key="6">
    <source>
        <dbReference type="ARBA" id="ARBA00023136"/>
    </source>
</evidence>
<dbReference type="InterPro" id="IPR010227">
    <property type="entry name" value="NADH_Q_OxRdtase_chainM/4"/>
</dbReference>
<dbReference type="InterPro" id="IPR003918">
    <property type="entry name" value="NADH_UbQ_OxRdtase"/>
</dbReference>
<dbReference type="GO" id="GO:0042773">
    <property type="term" value="P:ATP synthesis coupled electron transport"/>
    <property type="evidence" value="ECO:0007669"/>
    <property type="project" value="InterPro"/>
</dbReference>
<evidence type="ECO:0000313" key="10">
    <source>
        <dbReference type="Proteomes" id="UP000236248"/>
    </source>
</evidence>